<dbReference type="AlphaFoldDB" id="A0AAU2A782"/>
<name>A0AAU2A782_9ACTN</name>
<dbReference type="InterPro" id="IPR023393">
    <property type="entry name" value="START-like_dom_sf"/>
</dbReference>
<evidence type="ECO:0000313" key="3">
    <source>
        <dbReference type="EMBL" id="WTT20280.1"/>
    </source>
</evidence>
<keyword evidence="2" id="KW-0472">Membrane</keyword>
<protein>
    <submittedName>
        <fullName evidence="3">SRPBCC family protein</fullName>
    </submittedName>
</protein>
<gene>
    <name evidence="3" type="ORF">OHA22_34500</name>
</gene>
<dbReference type="SUPFAM" id="SSF55961">
    <property type="entry name" value="Bet v1-like"/>
    <property type="match status" value="1"/>
</dbReference>
<reference evidence="3" key="1">
    <citation type="submission" date="2022-10" db="EMBL/GenBank/DDBJ databases">
        <title>The complete genomes of actinobacterial strains from the NBC collection.</title>
        <authorList>
            <person name="Joergensen T.S."/>
            <person name="Alvarez Arevalo M."/>
            <person name="Sterndorff E.B."/>
            <person name="Faurdal D."/>
            <person name="Vuksanovic O."/>
            <person name="Mourched A.-S."/>
            <person name="Charusanti P."/>
            <person name="Shaw S."/>
            <person name="Blin K."/>
            <person name="Weber T."/>
        </authorList>
    </citation>
    <scope>NUCLEOTIDE SEQUENCE</scope>
    <source>
        <strain evidence="3">NBC_00093</strain>
    </source>
</reference>
<evidence type="ECO:0000256" key="1">
    <source>
        <dbReference type="SAM" id="MobiDB-lite"/>
    </source>
</evidence>
<dbReference type="Gene3D" id="3.30.530.20">
    <property type="match status" value="1"/>
</dbReference>
<dbReference type="PANTHER" id="PTHR38588">
    <property type="entry name" value="BLL0334 PROTEIN"/>
    <property type="match status" value="1"/>
</dbReference>
<dbReference type="InterPro" id="IPR010419">
    <property type="entry name" value="CO_DH_gsu"/>
</dbReference>
<feature type="region of interest" description="Disordered" evidence="1">
    <location>
        <begin position="151"/>
        <end position="188"/>
    </location>
</feature>
<dbReference type="CDD" id="cd07823">
    <property type="entry name" value="SRPBCC_5"/>
    <property type="match status" value="1"/>
</dbReference>
<proteinExistence type="predicted"/>
<evidence type="ECO:0000256" key="2">
    <source>
        <dbReference type="SAM" id="Phobius"/>
    </source>
</evidence>
<accession>A0AAU2A782</accession>
<keyword evidence="2" id="KW-1133">Transmembrane helix</keyword>
<dbReference type="PANTHER" id="PTHR38588:SF1">
    <property type="entry name" value="BLL0334 PROTEIN"/>
    <property type="match status" value="1"/>
</dbReference>
<feature type="transmembrane region" description="Helical" evidence="2">
    <location>
        <begin position="209"/>
        <end position="227"/>
    </location>
</feature>
<dbReference type="Pfam" id="PF06240">
    <property type="entry name" value="COXG"/>
    <property type="match status" value="1"/>
</dbReference>
<dbReference type="EMBL" id="CP108222">
    <property type="protein sequence ID" value="WTT20280.1"/>
    <property type="molecule type" value="Genomic_DNA"/>
</dbReference>
<organism evidence="3">
    <name type="scientific">Streptomyces sp. NBC_00093</name>
    <dbReference type="NCBI Taxonomy" id="2975649"/>
    <lineage>
        <taxon>Bacteria</taxon>
        <taxon>Bacillati</taxon>
        <taxon>Actinomycetota</taxon>
        <taxon>Actinomycetes</taxon>
        <taxon>Kitasatosporales</taxon>
        <taxon>Streptomycetaceae</taxon>
        <taxon>Streptomyces</taxon>
    </lineage>
</organism>
<keyword evidence="2" id="KW-0812">Transmembrane</keyword>
<sequence length="228" mass="23956">MKIDNEFEVGVPVERAWQALTDLAGLAPCMPGAQLTGVEDEVYRGRVKVKVGPVISQFAGTARFVEKDEAAHHAVISAVGKDTRGAGNASATIDARLRAEGAGTVVTVSTDLNISGKLAQFGSGMIKEISEKLFTQFIENVEAQLLTPDAEEAEAPAPAAEPKPPAQAEVQPQPQPQPQAPVPMAVSPQPVQEPLDLMRLAGGSVSRRLIPVAVAAVVVAVVIYLLVR</sequence>